<evidence type="ECO:0000313" key="2">
    <source>
        <dbReference type="Proteomes" id="UP000027446"/>
    </source>
</evidence>
<name>A0A069E1E8_9PROT</name>
<dbReference type="EMBL" id="ARYH01000002">
    <property type="protein sequence ID" value="KCZ83526.1"/>
    <property type="molecule type" value="Genomic_DNA"/>
</dbReference>
<evidence type="ECO:0000313" key="1">
    <source>
        <dbReference type="EMBL" id="KCZ83526.1"/>
    </source>
</evidence>
<dbReference type="Proteomes" id="UP000027446">
    <property type="component" value="Unassembled WGS sequence"/>
</dbReference>
<dbReference type="eggNOG" id="ENOG5033AA6">
    <property type="taxonomic scope" value="Bacteria"/>
</dbReference>
<proteinExistence type="predicted"/>
<dbReference type="AlphaFoldDB" id="A0A069E1E8"/>
<gene>
    <name evidence="1" type="ORF">HAD_13019</name>
</gene>
<protein>
    <submittedName>
        <fullName evidence="1">Uncharacterized protein</fullName>
    </submittedName>
</protein>
<organism evidence="1 2">
    <name type="scientific">Hyphomonas adhaerens MHS-3</name>
    <dbReference type="NCBI Taxonomy" id="1280949"/>
    <lineage>
        <taxon>Bacteria</taxon>
        <taxon>Pseudomonadati</taxon>
        <taxon>Pseudomonadota</taxon>
        <taxon>Alphaproteobacteria</taxon>
        <taxon>Hyphomonadales</taxon>
        <taxon>Hyphomonadaceae</taxon>
        <taxon>Hyphomonas</taxon>
    </lineage>
</organism>
<dbReference type="OrthoDB" id="8100530at2"/>
<comment type="caution">
    <text evidence="1">The sequence shown here is derived from an EMBL/GenBank/DDBJ whole genome shotgun (WGS) entry which is preliminary data.</text>
</comment>
<dbReference type="RefSeq" id="WP_035572453.1">
    <property type="nucleotide sequence ID" value="NZ_ARYH01000002.1"/>
</dbReference>
<sequence length="73" mass="8488">MSDKRDKFVRLAENRVNKAIKDIQLIGNLCNKSAYEYTDEDVKKIFRALQEAVDGSKKRYTEIGSQSRSEFKL</sequence>
<keyword evidence="2" id="KW-1185">Reference proteome</keyword>
<dbReference type="STRING" id="1280949.HAD_13019"/>
<accession>A0A069E1E8</accession>
<reference evidence="1 2" key="1">
    <citation type="journal article" date="2014" name="Antonie Van Leeuwenhoek">
        <title>Hyphomonas beringensis sp. nov. and Hyphomonas chukchiensis sp. nov., isolated from surface seawater of the Bering Sea and Chukchi Sea.</title>
        <authorList>
            <person name="Li C."/>
            <person name="Lai Q."/>
            <person name="Li G."/>
            <person name="Dong C."/>
            <person name="Wang J."/>
            <person name="Liao Y."/>
            <person name="Shao Z."/>
        </authorList>
    </citation>
    <scope>NUCLEOTIDE SEQUENCE [LARGE SCALE GENOMIC DNA]</scope>
    <source>
        <strain evidence="1 2">MHS-3</strain>
    </source>
</reference>